<dbReference type="SUPFAM" id="SSF103088">
    <property type="entry name" value="OmpA-like"/>
    <property type="match status" value="1"/>
</dbReference>
<protein>
    <submittedName>
        <fullName evidence="1">Uncharacterized protein</fullName>
    </submittedName>
</protein>
<dbReference type="InterPro" id="IPR036737">
    <property type="entry name" value="OmpA-like_sf"/>
</dbReference>
<evidence type="ECO:0000313" key="1">
    <source>
        <dbReference type="EMBL" id="KAL1508414.1"/>
    </source>
</evidence>
<gene>
    <name evidence="1" type="ORF">AB1Y20_004523</name>
</gene>
<comment type="caution">
    <text evidence="1">The sequence shown here is derived from an EMBL/GenBank/DDBJ whole genome shotgun (WGS) entry which is preliminary data.</text>
</comment>
<organism evidence="1 2">
    <name type="scientific">Prymnesium parvum</name>
    <name type="common">Toxic golden alga</name>
    <dbReference type="NCBI Taxonomy" id="97485"/>
    <lineage>
        <taxon>Eukaryota</taxon>
        <taxon>Haptista</taxon>
        <taxon>Haptophyta</taxon>
        <taxon>Prymnesiophyceae</taxon>
        <taxon>Prymnesiales</taxon>
        <taxon>Prymnesiaceae</taxon>
        <taxon>Prymnesium</taxon>
    </lineage>
</organism>
<dbReference type="Proteomes" id="UP001515480">
    <property type="component" value="Unassembled WGS sequence"/>
</dbReference>
<reference evidence="1 2" key="1">
    <citation type="journal article" date="2024" name="Science">
        <title>Giant polyketide synthase enzymes in the biosynthesis of giant marine polyether toxins.</title>
        <authorList>
            <person name="Fallon T.R."/>
            <person name="Shende V.V."/>
            <person name="Wierzbicki I.H."/>
            <person name="Pendleton A.L."/>
            <person name="Watervoot N.F."/>
            <person name="Auber R.P."/>
            <person name="Gonzalez D.J."/>
            <person name="Wisecaver J.H."/>
            <person name="Moore B.S."/>
        </authorList>
    </citation>
    <scope>NUCLEOTIDE SEQUENCE [LARGE SCALE GENOMIC DNA]</scope>
    <source>
        <strain evidence="1 2">12B1</strain>
    </source>
</reference>
<evidence type="ECO:0000313" key="2">
    <source>
        <dbReference type="Proteomes" id="UP001515480"/>
    </source>
</evidence>
<dbReference type="EMBL" id="JBGBPQ010000016">
    <property type="protein sequence ID" value="KAL1508414.1"/>
    <property type="molecule type" value="Genomic_DNA"/>
</dbReference>
<dbReference type="Gene3D" id="3.30.1330.60">
    <property type="entry name" value="OmpA-like domain"/>
    <property type="match status" value="1"/>
</dbReference>
<accession>A0AB34IZG3</accession>
<keyword evidence="2" id="KW-1185">Reference proteome</keyword>
<dbReference type="AlphaFoldDB" id="A0AB34IZG3"/>
<sequence>MLVGESYRLVIGCTPQTQAAAATRKLDTLLARISFTFTDVYDENLKFIEDAWSVTDKLKAILRDIAELVITHPGIALRVKSEQGVPMAVQQGGRARAPERLAAYYKLAADEVEILMAHVARNRASACVAALIDLGVERRRVNLEFAAQLNSITRTTFSVRANETNALGVDKEGLDARPFGAAEQSTKASMNGIAQAWNIDHLDTKQRENNWKTIRGIAAIMREFPDVVIEVHGSTGNANAAPAELAEHFRLDRTQRVQEIMDRLAKLRAEACMQALVQQGVPAKRLWVTYKGRGGQESQKADFIAHTSRNKGNQRPLPAGIPFRLLHLRRYDNNLHVAMSRVRDFVKFNDVHFNGAGEDDLPTVEQAWNVDHLDANVRHANRRTIEGIAAIMREFQDLSLEVHGETGKAHIVPERLAAYFKLSRTQHLQEAMDQLAHLRAMACVEAITRLGVDKERLFVTYKGLGEHIRTDFIPHTLMPYAPMPPGDFGECAIILEGKTTESGDIVKLPLQPGAALYVDVCPLSRTPTVQ</sequence>
<proteinExistence type="predicted"/>
<name>A0AB34IZG3_PRYPA</name>